<dbReference type="Pfam" id="PF01884">
    <property type="entry name" value="PcrB"/>
    <property type="match status" value="1"/>
</dbReference>
<keyword evidence="7 9" id="KW-1208">Phospholipid metabolism</keyword>
<proteinExistence type="inferred from homology"/>
<dbReference type="GO" id="GO:0120536">
    <property type="term" value="F:heptaprenylglyceryl phosphate synthase activity"/>
    <property type="evidence" value="ECO:0007669"/>
    <property type="project" value="UniProtKB-ARBA"/>
</dbReference>
<accession>A0A5S5C910</accession>
<feature type="binding site" evidence="9">
    <location>
        <position position="42"/>
    </location>
    <ligand>
        <name>Mg(2+)</name>
        <dbReference type="ChEBI" id="CHEBI:18420"/>
    </ligand>
</feature>
<evidence type="ECO:0000256" key="8">
    <source>
        <dbReference type="ARBA" id="ARBA00048318"/>
    </source>
</evidence>
<dbReference type="HAMAP" id="MF_00112">
    <property type="entry name" value="GGGP_HepGP_synthase"/>
    <property type="match status" value="1"/>
</dbReference>
<feature type="binding site" evidence="9">
    <location>
        <begin position="161"/>
        <end position="166"/>
    </location>
    <ligand>
        <name>sn-glycerol 1-phosphate</name>
        <dbReference type="ChEBI" id="CHEBI:57685"/>
    </ligand>
</feature>
<evidence type="ECO:0000313" key="11">
    <source>
        <dbReference type="Proteomes" id="UP000323257"/>
    </source>
</evidence>
<comment type="similarity">
    <text evidence="9">Belongs to the GGGP/HepGP synthase family. Group I subfamily.</text>
</comment>
<name>A0A5S5C910_9BACL</name>
<keyword evidence="1 9" id="KW-0444">Lipid biosynthesis</keyword>
<dbReference type="PANTHER" id="PTHR40029:SF2">
    <property type="entry name" value="HEPTAPRENYLGLYCERYL PHOSPHATE SYNTHASE"/>
    <property type="match status" value="1"/>
</dbReference>
<dbReference type="PANTHER" id="PTHR40029">
    <property type="match status" value="1"/>
</dbReference>
<comment type="catalytic activity">
    <reaction evidence="8 9">
        <text>sn-glycerol 1-phosphate + all-trans-heptaprenyl diphosphate = 3-heptaprenyl-sn-glycero-1-phosphate + diphosphate</text>
        <dbReference type="Rhea" id="RHEA:33495"/>
        <dbReference type="ChEBI" id="CHEBI:33019"/>
        <dbReference type="ChEBI" id="CHEBI:57685"/>
        <dbReference type="ChEBI" id="CHEBI:58206"/>
        <dbReference type="ChEBI" id="CHEBI:64781"/>
        <dbReference type="EC" id="2.5.1.n9"/>
    </reaction>
</comment>
<keyword evidence="3 9" id="KW-0479">Metal-binding</keyword>
<keyword evidence="11" id="KW-1185">Reference proteome</keyword>
<dbReference type="Proteomes" id="UP000323257">
    <property type="component" value="Unassembled WGS sequence"/>
</dbReference>
<dbReference type="OrthoDB" id="2381757at2"/>
<comment type="subunit">
    <text evidence="9">Homodimer.</text>
</comment>
<feature type="binding site" evidence="9">
    <location>
        <begin position="211"/>
        <end position="212"/>
    </location>
    <ligand>
        <name>sn-glycerol 1-phosphate</name>
        <dbReference type="ChEBI" id="CHEBI:57685"/>
    </ligand>
</feature>
<dbReference type="InterPro" id="IPR008205">
    <property type="entry name" value="GGGP_HepGP_synthase"/>
</dbReference>
<evidence type="ECO:0000256" key="9">
    <source>
        <dbReference type="HAMAP-Rule" id="MF_00112"/>
    </source>
</evidence>
<comment type="function">
    <text evidence="9">Prenyltransferase that catalyzes in vivo the transfer of the heptaprenyl moiety of heptaprenyl pyrophosphate (HepPP; 35 carbon atoms) to the C3 hydroxyl of sn-glycerol-1-phosphate (G1P), producing heptaprenylglyceryl phosphate (HepGP). This reaction is an ether-bond-formation step in the biosynthesis of archaea-type G1P-based membrane lipids found in Bacillales.</text>
</comment>
<dbReference type="InterPro" id="IPR038597">
    <property type="entry name" value="GGGP/HepGP_synthase_sf"/>
</dbReference>
<comment type="caution">
    <text evidence="10">The sequence shown here is derived from an EMBL/GenBank/DDBJ whole genome shotgun (WGS) entry which is preliminary data.</text>
</comment>
<dbReference type="EC" id="2.5.1.n9" evidence="9"/>
<evidence type="ECO:0000256" key="5">
    <source>
        <dbReference type="ARBA" id="ARBA00023098"/>
    </source>
</evidence>
<dbReference type="InterPro" id="IPR039074">
    <property type="entry name" value="GGGP/HepGP_synthase_I"/>
</dbReference>
<evidence type="ECO:0000256" key="3">
    <source>
        <dbReference type="ARBA" id="ARBA00022723"/>
    </source>
</evidence>
<dbReference type="RefSeq" id="WP_148929684.1">
    <property type="nucleotide sequence ID" value="NZ_VNHS01000004.1"/>
</dbReference>
<gene>
    <name evidence="9" type="primary">pcrB</name>
    <name evidence="10" type="ORF">BCM02_104458</name>
</gene>
<dbReference type="GO" id="GO:0000287">
    <property type="term" value="F:magnesium ion binding"/>
    <property type="evidence" value="ECO:0007669"/>
    <property type="project" value="UniProtKB-UniRule"/>
</dbReference>
<comment type="caution">
    <text evidence="9">Lacks conserved residue(s) required for the propagation of feature annotation.</text>
</comment>
<dbReference type="Gene3D" id="3.20.20.390">
    <property type="entry name" value="FMN-linked oxidoreductases"/>
    <property type="match status" value="1"/>
</dbReference>
<dbReference type="AlphaFoldDB" id="A0A5S5C910"/>
<feature type="binding site" evidence="9">
    <location>
        <position position="191"/>
    </location>
    <ligand>
        <name>sn-glycerol 1-phosphate</name>
        <dbReference type="ChEBI" id="CHEBI:57685"/>
    </ligand>
</feature>
<dbReference type="NCBIfam" id="NF003199">
    <property type="entry name" value="PRK04169.1-3"/>
    <property type="match status" value="1"/>
</dbReference>
<evidence type="ECO:0000256" key="6">
    <source>
        <dbReference type="ARBA" id="ARBA00023209"/>
    </source>
</evidence>
<keyword evidence="6 9" id="KW-0594">Phospholipid biosynthesis</keyword>
<organism evidence="10 11">
    <name type="scientific">Paenibacillus methanolicus</name>
    <dbReference type="NCBI Taxonomy" id="582686"/>
    <lineage>
        <taxon>Bacteria</taxon>
        <taxon>Bacillati</taxon>
        <taxon>Bacillota</taxon>
        <taxon>Bacilli</taxon>
        <taxon>Bacillales</taxon>
        <taxon>Paenibacillaceae</taxon>
        <taxon>Paenibacillus</taxon>
    </lineage>
</organism>
<dbReference type="EMBL" id="VNHS01000004">
    <property type="protein sequence ID" value="TYP75777.1"/>
    <property type="molecule type" value="Genomic_DNA"/>
</dbReference>
<keyword evidence="4 9" id="KW-0460">Magnesium</keyword>
<feature type="binding site" evidence="9">
    <location>
        <position position="14"/>
    </location>
    <ligand>
        <name>sn-glycerol 1-phosphate</name>
        <dbReference type="ChEBI" id="CHEBI:57685"/>
    </ligand>
</feature>
<evidence type="ECO:0000256" key="2">
    <source>
        <dbReference type="ARBA" id="ARBA00022679"/>
    </source>
</evidence>
<evidence type="ECO:0000256" key="4">
    <source>
        <dbReference type="ARBA" id="ARBA00022842"/>
    </source>
</evidence>
<keyword evidence="5 9" id="KW-0443">Lipid metabolism</keyword>
<dbReference type="CDD" id="cd02812">
    <property type="entry name" value="PcrB_like"/>
    <property type="match status" value="1"/>
</dbReference>
<comment type="pathway">
    <text evidence="9">Membrane lipid metabolism; glycerophospholipid metabolism.</text>
</comment>
<reference evidence="10 11" key="1">
    <citation type="submission" date="2019-07" db="EMBL/GenBank/DDBJ databases">
        <title>Genomic Encyclopedia of Type Strains, Phase III (KMG-III): the genomes of soil and plant-associated and newly described type strains.</title>
        <authorList>
            <person name="Whitman W."/>
        </authorList>
    </citation>
    <scope>NUCLEOTIDE SEQUENCE [LARGE SCALE GENOMIC DNA]</scope>
    <source>
        <strain evidence="10 11">BL24</strain>
    </source>
</reference>
<sequence length="238" mass="25875">MQSEIYAQWRHVFKLDPEREISDEALDAVCMSGTDAILVGGSSGVDYDNTVDLLSRIRRYEVPCALEVSNIEAAVPGFDWYFIPLVLNTRQGEWIAGNQIEALRKFGPFVPWETTSAEGYIILNPDAEAARITGADAIQDAEGIAAHIYMADRLMRLPVVYIEYSGSYGDMSLVDRAGKLLTGARLFYGGGIDGPERAGEVAALAHTVVVGNAVYDRLDAALATVAAVRQTACELKQP</sequence>
<evidence type="ECO:0000256" key="1">
    <source>
        <dbReference type="ARBA" id="ARBA00022516"/>
    </source>
</evidence>
<protein>
    <recommendedName>
        <fullName evidence="9">Heptaprenylglyceryl phosphate synthase</fullName>
        <shortName evidence="9">HepGP synthase</shortName>
        <ecNumber evidence="9">2.5.1.n9</ecNumber>
    </recommendedName>
    <alternativeName>
        <fullName evidence="9">Glycerol-1-phosphate heptaprenyltransferase</fullName>
    </alternativeName>
</protein>
<dbReference type="NCBIfam" id="NF003197">
    <property type="entry name" value="PRK04169.1-1"/>
    <property type="match status" value="1"/>
</dbReference>
<dbReference type="UniPathway" id="UPA00940"/>
<dbReference type="SUPFAM" id="SSF51395">
    <property type="entry name" value="FMN-linked oxidoreductases"/>
    <property type="match status" value="1"/>
</dbReference>
<keyword evidence="2 9" id="KW-0808">Transferase</keyword>
<evidence type="ECO:0000313" key="10">
    <source>
        <dbReference type="EMBL" id="TYP75777.1"/>
    </source>
</evidence>
<comment type="cofactor">
    <cofactor evidence="9">
        <name>Mg(2+)</name>
        <dbReference type="ChEBI" id="CHEBI:18420"/>
    </cofactor>
</comment>
<dbReference type="GO" id="GO:0046474">
    <property type="term" value="P:glycerophospholipid biosynthetic process"/>
    <property type="evidence" value="ECO:0007669"/>
    <property type="project" value="UniProtKB-UniRule"/>
</dbReference>
<evidence type="ECO:0000256" key="7">
    <source>
        <dbReference type="ARBA" id="ARBA00023264"/>
    </source>
</evidence>
<feature type="binding site" evidence="9">
    <location>
        <position position="16"/>
    </location>
    <ligand>
        <name>Mg(2+)</name>
        <dbReference type="ChEBI" id="CHEBI:18420"/>
    </ligand>
</feature>
<dbReference type="NCBIfam" id="TIGR01768">
    <property type="entry name" value="GGGP-family"/>
    <property type="match status" value="1"/>
</dbReference>